<dbReference type="Gene3D" id="3.40.50.880">
    <property type="match status" value="1"/>
</dbReference>
<dbReference type="AlphaFoldDB" id="A0A4R2BGA3"/>
<protein>
    <recommendedName>
        <fullName evidence="7">Cobyrinate a,c-diamide synthase</fullName>
        <ecNumber evidence="7">6.3.5.11</ecNumber>
    </recommendedName>
    <alternativeName>
        <fullName evidence="7">Cobyrinic acid a,c-diamide synthetase</fullName>
    </alternativeName>
</protein>
<reference evidence="10 11" key="1">
    <citation type="journal article" date="2015" name="Stand. Genomic Sci.">
        <title>Genomic Encyclopedia of Bacterial and Archaeal Type Strains, Phase III: the genomes of soil and plant-associated and newly described type strains.</title>
        <authorList>
            <person name="Whitman W.B."/>
            <person name="Woyke T."/>
            <person name="Klenk H.P."/>
            <person name="Zhou Y."/>
            <person name="Lilburn T.G."/>
            <person name="Beck B.J."/>
            <person name="De Vos P."/>
            <person name="Vandamme P."/>
            <person name="Eisen J.A."/>
            <person name="Garrity G."/>
            <person name="Hugenholtz P."/>
            <person name="Kyrpides N.C."/>
        </authorList>
    </citation>
    <scope>NUCLEOTIDE SEQUENCE [LARGE SCALE GENOMIC DNA]</scope>
    <source>
        <strain evidence="10 11">CV53</strain>
    </source>
</reference>
<feature type="active site" description="Nucleophile" evidence="7">
    <location>
        <position position="332"/>
    </location>
</feature>
<dbReference type="HAMAP" id="MF_00027">
    <property type="entry name" value="CobB_CbiA"/>
    <property type="match status" value="1"/>
</dbReference>
<evidence type="ECO:0000256" key="4">
    <source>
        <dbReference type="ARBA" id="ARBA00022840"/>
    </source>
</evidence>
<dbReference type="Pfam" id="PF01656">
    <property type="entry name" value="CbiA"/>
    <property type="match status" value="1"/>
</dbReference>
<dbReference type="PROSITE" id="PS51274">
    <property type="entry name" value="GATASE_COBBQ"/>
    <property type="match status" value="1"/>
</dbReference>
<organism evidence="10 11">
    <name type="scientific">Mesobacillus foraminis</name>
    <dbReference type="NCBI Taxonomy" id="279826"/>
    <lineage>
        <taxon>Bacteria</taxon>
        <taxon>Bacillati</taxon>
        <taxon>Bacillota</taxon>
        <taxon>Bacilli</taxon>
        <taxon>Bacillales</taxon>
        <taxon>Bacillaceae</taxon>
        <taxon>Mesobacillus</taxon>
    </lineage>
</organism>
<evidence type="ECO:0000313" key="10">
    <source>
        <dbReference type="EMBL" id="TCN26067.1"/>
    </source>
</evidence>
<keyword evidence="6 7" id="KW-0315">Glutamine amidotransferase</keyword>
<dbReference type="NCBIfam" id="TIGR00379">
    <property type="entry name" value="cobB"/>
    <property type="match status" value="1"/>
</dbReference>
<keyword evidence="7" id="KW-0169">Cobalamin biosynthesis</keyword>
<feature type="domain" description="CobQ/CobB/MinD/ParA nucleotide binding" evidence="8">
    <location>
        <begin position="5"/>
        <end position="191"/>
    </location>
</feature>
<evidence type="ECO:0000259" key="8">
    <source>
        <dbReference type="Pfam" id="PF01656"/>
    </source>
</evidence>
<proteinExistence type="inferred from homology"/>
<dbReference type="CDD" id="cd03130">
    <property type="entry name" value="GATase1_CobB"/>
    <property type="match status" value="1"/>
</dbReference>
<dbReference type="Pfam" id="PF07685">
    <property type="entry name" value="GATase_3"/>
    <property type="match status" value="1"/>
</dbReference>
<dbReference type="Proteomes" id="UP000295689">
    <property type="component" value="Unassembled WGS sequence"/>
</dbReference>
<evidence type="ECO:0000256" key="1">
    <source>
        <dbReference type="ARBA" id="ARBA00001946"/>
    </source>
</evidence>
<evidence type="ECO:0000256" key="5">
    <source>
        <dbReference type="ARBA" id="ARBA00022842"/>
    </source>
</evidence>
<dbReference type="InterPro" id="IPR027417">
    <property type="entry name" value="P-loop_NTPase"/>
</dbReference>
<evidence type="ECO:0000259" key="9">
    <source>
        <dbReference type="Pfam" id="PF07685"/>
    </source>
</evidence>
<gene>
    <name evidence="7" type="primary">cbiA</name>
    <name evidence="10" type="ORF">EV146_104174</name>
</gene>
<keyword evidence="3 7" id="KW-0547">Nucleotide-binding</keyword>
<dbReference type="EMBL" id="SLVV01000004">
    <property type="protein sequence ID" value="TCN26067.1"/>
    <property type="molecule type" value="Genomic_DNA"/>
</dbReference>
<evidence type="ECO:0000256" key="7">
    <source>
        <dbReference type="HAMAP-Rule" id="MF_00027"/>
    </source>
</evidence>
<comment type="domain">
    <text evidence="7">Comprises of two domains. The C-terminal domain contains the binding site for glutamine and catalyzes the hydrolysis of this substrate to glutamate and ammonia. The N-terminal domain is anticipated to bind ATP and cobyrinate and catalyzes the ultimate synthesis of the diamide product. The ammonia produced via the glutaminase domain is probably translocated to the adjacent domain via a molecular tunnel, where it reacts with an activated intermediate.</text>
</comment>
<sequence>MQRRLVIAGTGSGVGKTTLTIGLMAALKRKGFCVQGFKCGPDYIDPTYHTAVTGRVSRSLDSWMLPREMVSDIAAKNSEGADISIIEGVMGLFDGKDPATNEGTTAEISVLTKSPVVLVVDCSSMARSAAAIVKGFQTFWEETNIVGVIANQVGSEGHFTLIKKAVEQECGIPVVGYLSRNDNISIPERHLGLIPSVERGELDSFFDELGKMVLNSIDVDRLYQLAEAPDLDASLEPPLLPVPEESNVCIAVARDAAFNFYYEENLEMLKEYGAEIVEFSPLKGEVLPDYADGLYIGGGFPEEFARELSAQEGVKNSIRTGINRGLPTLAECGGFMFLNDAIETTSKESFSMVGIIPGVVKMQTKLAALGYREVTGESGNFLFSGNLKARGHEFHYSTFHPNGSFHPAYESKGMRGIQKEGYLKGNLVAGYTHFHFGSCPGMVKNWIKECRTYKKSLNESLQNKISKK</sequence>
<keyword evidence="11" id="KW-1185">Reference proteome</keyword>
<dbReference type="InterPro" id="IPR029062">
    <property type="entry name" value="Class_I_gatase-like"/>
</dbReference>
<dbReference type="CDD" id="cd05388">
    <property type="entry name" value="CobB_N"/>
    <property type="match status" value="1"/>
</dbReference>
<evidence type="ECO:0000256" key="3">
    <source>
        <dbReference type="ARBA" id="ARBA00022741"/>
    </source>
</evidence>
<feature type="site" description="Increases nucleophilicity of active site Cys" evidence="7">
    <location>
        <position position="433"/>
    </location>
</feature>
<name>A0A4R2BGA3_9BACI</name>
<dbReference type="InterPro" id="IPR002586">
    <property type="entry name" value="CobQ/CobB/MinD/ParA_Nub-bd_dom"/>
</dbReference>
<evidence type="ECO:0000256" key="6">
    <source>
        <dbReference type="ARBA" id="ARBA00022962"/>
    </source>
</evidence>
<evidence type="ECO:0000256" key="2">
    <source>
        <dbReference type="ARBA" id="ARBA00022598"/>
    </source>
</evidence>
<comment type="pathway">
    <text evidence="7">Cofactor biosynthesis; adenosylcobalamin biosynthesis; cob(II)yrinate a,c-diamide from sirohydrochlorin (anaerobic route): step 10/10.</text>
</comment>
<comment type="similarity">
    <text evidence="7">Belongs to the CobB/CbiA family.</text>
</comment>
<comment type="cofactor">
    <cofactor evidence="1 7">
        <name>Mg(2+)</name>
        <dbReference type="ChEBI" id="CHEBI:18420"/>
    </cofactor>
</comment>
<dbReference type="InterPro" id="IPR004484">
    <property type="entry name" value="CbiA/CobB_synth"/>
</dbReference>
<keyword evidence="4 7" id="KW-0067">ATP-binding</keyword>
<dbReference type="SUPFAM" id="SSF52540">
    <property type="entry name" value="P-loop containing nucleoside triphosphate hydrolases"/>
    <property type="match status" value="1"/>
</dbReference>
<dbReference type="RefSeq" id="WP_132004204.1">
    <property type="nucleotide sequence ID" value="NZ_JABUHM010000009.1"/>
</dbReference>
<comment type="miscellaneous">
    <text evidence="7">The a and c carboxylates of cobyrinate are activated for nucleophilic attack via formation of a phosphorylated intermediate by ATP. CbiA catalyzes first the amidation of the c-carboxylate, and then that of the a-carboxylate.</text>
</comment>
<accession>A0A4R2BGA3</accession>
<keyword evidence="2 7" id="KW-0436">Ligase</keyword>
<evidence type="ECO:0000313" key="11">
    <source>
        <dbReference type="Proteomes" id="UP000295689"/>
    </source>
</evidence>
<dbReference type="InterPro" id="IPR011698">
    <property type="entry name" value="GATase_3"/>
</dbReference>
<comment type="catalytic activity">
    <reaction evidence="7">
        <text>cob(II)yrinate + 2 L-glutamine + 2 ATP + 2 H2O = cob(II)yrinate a,c diamide + 2 L-glutamate + 2 ADP + 2 phosphate + 2 H(+)</text>
        <dbReference type="Rhea" id="RHEA:26289"/>
        <dbReference type="ChEBI" id="CHEBI:15377"/>
        <dbReference type="ChEBI" id="CHEBI:15378"/>
        <dbReference type="ChEBI" id="CHEBI:29985"/>
        <dbReference type="ChEBI" id="CHEBI:30616"/>
        <dbReference type="ChEBI" id="CHEBI:43474"/>
        <dbReference type="ChEBI" id="CHEBI:58359"/>
        <dbReference type="ChEBI" id="CHEBI:58537"/>
        <dbReference type="ChEBI" id="CHEBI:58894"/>
        <dbReference type="ChEBI" id="CHEBI:456216"/>
        <dbReference type="EC" id="6.3.5.11"/>
    </reaction>
</comment>
<feature type="domain" description="CobB/CobQ-like glutamine amidotransferase" evidence="9">
    <location>
        <begin position="250"/>
        <end position="438"/>
    </location>
</feature>
<dbReference type="GO" id="GO:0009236">
    <property type="term" value="P:cobalamin biosynthetic process"/>
    <property type="evidence" value="ECO:0007669"/>
    <property type="project" value="UniProtKB-UniRule"/>
</dbReference>
<dbReference type="UniPathway" id="UPA00148">
    <property type="reaction ID" value="UER00231"/>
</dbReference>
<comment type="caution">
    <text evidence="10">The sequence shown here is derived from an EMBL/GenBank/DDBJ whole genome shotgun (WGS) entry which is preliminary data.</text>
</comment>
<comment type="function">
    <text evidence="7">Catalyzes the ATP-dependent amidation of the two carboxylate groups at positions a and c of cobyrinate, using either L-glutamine or ammonia as the nitrogen source.</text>
</comment>
<dbReference type="GO" id="GO:0005524">
    <property type="term" value="F:ATP binding"/>
    <property type="evidence" value="ECO:0007669"/>
    <property type="project" value="UniProtKB-UniRule"/>
</dbReference>
<dbReference type="NCBIfam" id="NF002204">
    <property type="entry name" value="PRK01077.1"/>
    <property type="match status" value="1"/>
</dbReference>
<dbReference type="PANTHER" id="PTHR43873">
    <property type="entry name" value="COBYRINATE A,C-DIAMIDE SYNTHASE"/>
    <property type="match status" value="1"/>
</dbReference>
<dbReference type="GO" id="GO:0042242">
    <property type="term" value="F:cobyrinic acid a,c-diamide synthase activity"/>
    <property type="evidence" value="ECO:0007669"/>
    <property type="project" value="UniProtKB-UniRule"/>
</dbReference>
<keyword evidence="5 7" id="KW-0460">Magnesium</keyword>
<dbReference type="EC" id="6.3.5.11" evidence="7"/>
<dbReference type="PANTHER" id="PTHR43873:SF1">
    <property type="entry name" value="COBYRINATE A,C-DIAMIDE SYNTHASE"/>
    <property type="match status" value="1"/>
</dbReference>
<dbReference type="Gene3D" id="3.40.50.300">
    <property type="entry name" value="P-loop containing nucleotide triphosphate hydrolases"/>
    <property type="match status" value="2"/>
</dbReference>
<dbReference type="SUPFAM" id="SSF52317">
    <property type="entry name" value="Class I glutamine amidotransferase-like"/>
    <property type="match status" value="1"/>
</dbReference>